<name>L5LQC3_MYODS</name>
<evidence type="ECO:0000313" key="2">
    <source>
        <dbReference type="Proteomes" id="UP000010556"/>
    </source>
</evidence>
<accession>L5LQC3</accession>
<reference evidence="2" key="1">
    <citation type="journal article" date="2013" name="Science">
        <title>Comparative analysis of bat genomes provides insight into the evolution of flight and immunity.</title>
        <authorList>
            <person name="Zhang G."/>
            <person name="Cowled C."/>
            <person name="Shi Z."/>
            <person name="Huang Z."/>
            <person name="Bishop-Lilly K.A."/>
            <person name="Fang X."/>
            <person name="Wynne J.W."/>
            <person name="Xiong Z."/>
            <person name="Baker M.L."/>
            <person name="Zhao W."/>
            <person name="Tachedjian M."/>
            <person name="Zhu Y."/>
            <person name="Zhou P."/>
            <person name="Jiang X."/>
            <person name="Ng J."/>
            <person name="Yang L."/>
            <person name="Wu L."/>
            <person name="Xiao J."/>
            <person name="Feng Y."/>
            <person name="Chen Y."/>
            <person name="Sun X."/>
            <person name="Zhang Y."/>
            <person name="Marsh G.A."/>
            <person name="Crameri G."/>
            <person name="Broder C.C."/>
            <person name="Frey K.G."/>
            <person name="Wang L.F."/>
            <person name="Wang J."/>
        </authorList>
    </citation>
    <scope>NUCLEOTIDE SEQUENCE [LARGE SCALE GENOMIC DNA]</scope>
</reference>
<protein>
    <submittedName>
        <fullName evidence="1">Uncharacterized protein</fullName>
    </submittedName>
</protein>
<dbReference type="EMBL" id="KB109461">
    <property type="protein sequence ID" value="ELK28242.1"/>
    <property type="molecule type" value="Genomic_DNA"/>
</dbReference>
<keyword evidence="2" id="KW-1185">Reference proteome</keyword>
<dbReference type="Proteomes" id="UP000010556">
    <property type="component" value="Unassembled WGS sequence"/>
</dbReference>
<organism evidence="1 2">
    <name type="scientific">Myotis davidii</name>
    <name type="common">David's myotis</name>
    <dbReference type="NCBI Taxonomy" id="225400"/>
    <lineage>
        <taxon>Eukaryota</taxon>
        <taxon>Metazoa</taxon>
        <taxon>Chordata</taxon>
        <taxon>Craniata</taxon>
        <taxon>Vertebrata</taxon>
        <taxon>Euteleostomi</taxon>
        <taxon>Mammalia</taxon>
        <taxon>Eutheria</taxon>
        <taxon>Laurasiatheria</taxon>
        <taxon>Chiroptera</taxon>
        <taxon>Yangochiroptera</taxon>
        <taxon>Vespertilionidae</taxon>
        <taxon>Myotis</taxon>
    </lineage>
</organism>
<proteinExistence type="predicted"/>
<dbReference type="AlphaFoldDB" id="L5LQC3"/>
<gene>
    <name evidence="1" type="ORF">MDA_GLEAN10002054</name>
</gene>
<evidence type="ECO:0000313" key="1">
    <source>
        <dbReference type="EMBL" id="ELK28242.1"/>
    </source>
</evidence>
<sequence>MPSGARDHAEENKLPTSELPRKTIGLPQLLLRRQSTCQSVTSLHATNPIRFTKYRFRNSPPRCSFQLLPTLTGRLRAVRLRRAAVLFFWTWTNCSGLSGNEGGVPGSSCSTQAFLTGLTCKWSLQRPVKSHG</sequence>